<dbReference type="Proteomes" id="UP001548189">
    <property type="component" value="Unassembled WGS sequence"/>
</dbReference>
<evidence type="ECO:0000313" key="3">
    <source>
        <dbReference type="EMBL" id="MET1257636.1"/>
    </source>
</evidence>
<evidence type="ECO:0000256" key="1">
    <source>
        <dbReference type="ARBA" id="ARBA00009964"/>
    </source>
</evidence>
<sequence>FKIEAVKLANSSDKTMEQIARELDIASTMLYNWRKKYAEPLSDTVEKDSSLTPEQIKIKQLELENARLREERNILKKPTAFFANEPK</sequence>
<feature type="non-terminal residue" evidence="3">
    <location>
        <position position="1"/>
    </location>
</feature>
<comment type="caution">
    <text evidence="3">The sequence shown here is derived from an EMBL/GenBank/DDBJ whole genome shotgun (WGS) entry which is preliminary data.</text>
</comment>
<dbReference type="Gene3D" id="1.10.10.60">
    <property type="entry name" value="Homeodomain-like"/>
    <property type="match status" value="1"/>
</dbReference>
<dbReference type="EMBL" id="JBEVCJ010000145">
    <property type="protein sequence ID" value="MET1257636.1"/>
    <property type="molecule type" value="Genomic_DNA"/>
</dbReference>
<evidence type="ECO:0000313" key="4">
    <source>
        <dbReference type="Proteomes" id="UP001548189"/>
    </source>
</evidence>
<feature type="coiled-coil region" evidence="2">
    <location>
        <begin position="51"/>
        <end position="78"/>
    </location>
</feature>
<keyword evidence="2" id="KW-0175">Coiled coil</keyword>
<organism evidence="3 4">
    <name type="scientific">Aliikangiella maris</name>
    <dbReference type="NCBI Taxonomy" id="3162458"/>
    <lineage>
        <taxon>Bacteria</taxon>
        <taxon>Pseudomonadati</taxon>
        <taxon>Pseudomonadota</taxon>
        <taxon>Gammaproteobacteria</taxon>
        <taxon>Oceanospirillales</taxon>
        <taxon>Pleioneaceae</taxon>
        <taxon>Aliikangiella</taxon>
    </lineage>
</organism>
<reference evidence="3 4" key="1">
    <citation type="submission" date="2024-06" db="EMBL/GenBank/DDBJ databases">
        <authorList>
            <person name="Li F."/>
        </authorList>
    </citation>
    <scope>NUCLEOTIDE SEQUENCE [LARGE SCALE GENOMIC DNA]</scope>
    <source>
        <strain evidence="3 4">GXAS 311</strain>
    </source>
</reference>
<dbReference type="SUPFAM" id="SSF46689">
    <property type="entry name" value="Homeodomain-like"/>
    <property type="match status" value="1"/>
</dbReference>
<name>A0ABV2C0E0_9GAMM</name>
<gene>
    <name evidence="3" type="ORF">ABVT43_21065</name>
</gene>
<dbReference type="RefSeq" id="WP_353898217.1">
    <property type="nucleotide sequence ID" value="NZ_JBEVCJ010000145.1"/>
</dbReference>
<comment type="similarity">
    <text evidence="1">Belongs to the transposase 8 family.</text>
</comment>
<accession>A0ABV2C0E0</accession>
<proteinExistence type="inferred from homology"/>
<dbReference type="InterPro" id="IPR002514">
    <property type="entry name" value="Transposase_8"/>
</dbReference>
<keyword evidence="4" id="KW-1185">Reference proteome</keyword>
<evidence type="ECO:0000256" key="2">
    <source>
        <dbReference type="SAM" id="Coils"/>
    </source>
</evidence>
<dbReference type="Pfam" id="PF01527">
    <property type="entry name" value="HTH_Tnp_1"/>
    <property type="match status" value="1"/>
</dbReference>
<dbReference type="InterPro" id="IPR009057">
    <property type="entry name" value="Homeodomain-like_sf"/>
</dbReference>
<protein>
    <submittedName>
        <fullName evidence="3">Transposase</fullName>
    </submittedName>
</protein>